<gene>
    <name evidence="1" type="ORF">RQP53_21620</name>
</gene>
<dbReference type="RefSeq" id="WP_315652774.1">
    <property type="nucleotide sequence ID" value="NZ_JAVXZY010000011.1"/>
</dbReference>
<protein>
    <submittedName>
        <fullName evidence="1">Uncharacterized protein</fullName>
    </submittedName>
</protein>
<reference evidence="1" key="1">
    <citation type="submission" date="2023-09" db="EMBL/GenBank/DDBJ databases">
        <title>Paucibacter sp. APW11 Genome sequencing and assembly.</title>
        <authorList>
            <person name="Kim I."/>
        </authorList>
    </citation>
    <scope>NUCLEOTIDE SEQUENCE</scope>
    <source>
        <strain evidence="1">APW11</strain>
    </source>
</reference>
<dbReference type="EMBL" id="JAVXZY010000011">
    <property type="protein sequence ID" value="MDT9001891.1"/>
    <property type="molecule type" value="Genomic_DNA"/>
</dbReference>
<keyword evidence="2" id="KW-1185">Reference proteome</keyword>
<organism evidence="1 2">
    <name type="scientific">Roseateles aquae</name>
    <dbReference type="NCBI Taxonomy" id="3077235"/>
    <lineage>
        <taxon>Bacteria</taxon>
        <taxon>Pseudomonadati</taxon>
        <taxon>Pseudomonadota</taxon>
        <taxon>Betaproteobacteria</taxon>
        <taxon>Burkholderiales</taxon>
        <taxon>Sphaerotilaceae</taxon>
        <taxon>Roseateles</taxon>
    </lineage>
</organism>
<comment type="caution">
    <text evidence="1">The sequence shown here is derived from an EMBL/GenBank/DDBJ whole genome shotgun (WGS) entry which is preliminary data.</text>
</comment>
<evidence type="ECO:0000313" key="2">
    <source>
        <dbReference type="Proteomes" id="UP001246372"/>
    </source>
</evidence>
<evidence type="ECO:0000313" key="1">
    <source>
        <dbReference type="EMBL" id="MDT9001891.1"/>
    </source>
</evidence>
<proteinExistence type="predicted"/>
<name>A0ABU3PIP4_9BURK</name>
<accession>A0ABU3PIP4</accession>
<dbReference type="Proteomes" id="UP001246372">
    <property type="component" value="Unassembled WGS sequence"/>
</dbReference>
<sequence length="54" mass="5841">MFSFFHPKPVYDPRPVAVQTVQASARPAALPEQLLVSTAKPEDAPPEQPGAAQR</sequence>